<name>A0A0L0C1K4_LUCCU</name>
<dbReference type="PANTHER" id="PTHR13464:SF0">
    <property type="entry name" value="SAP30-BINDING PROTEIN"/>
    <property type="match status" value="1"/>
</dbReference>
<proteinExistence type="predicted"/>
<reference evidence="2 3" key="1">
    <citation type="journal article" date="2015" name="Nat. Commun.">
        <title>Lucilia cuprina genome unlocks parasitic fly biology to underpin future interventions.</title>
        <authorList>
            <person name="Anstead C.A."/>
            <person name="Korhonen P.K."/>
            <person name="Young N.D."/>
            <person name="Hall R.S."/>
            <person name="Jex A.R."/>
            <person name="Murali S.C."/>
            <person name="Hughes D.S."/>
            <person name="Lee S.F."/>
            <person name="Perry T."/>
            <person name="Stroehlein A.J."/>
            <person name="Ansell B.R."/>
            <person name="Breugelmans B."/>
            <person name="Hofmann A."/>
            <person name="Qu J."/>
            <person name="Dugan S."/>
            <person name="Lee S.L."/>
            <person name="Chao H."/>
            <person name="Dinh H."/>
            <person name="Han Y."/>
            <person name="Doddapaneni H.V."/>
            <person name="Worley K.C."/>
            <person name="Muzny D.M."/>
            <person name="Ioannidis P."/>
            <person name="Waterhouse R.M."/>
            <person name="Zdobnov E.M."/>
            <person name="James P.J."/>
            <person name="Bagnall N.H."/>
            <person name="Kotze A.C."/>
            <person name="Gibbs R.A."/>
            <person name="Richards S."/>
            <person name="Batterham P."/>
            <person name="Gasser R.B."/>
        </authorList>
    </citation>
    <scope>NUCLEOTIDE SEQUENCE [LARGE SCALE GENOMIC DNA]</scope>
    <source>
        <strain evidence="2 3">LS</strain>
        <tissue evidence="2">Full body</tissue>
    </source>
</reference>
<evidence type="ECO:0000313" key="3">
    <source>
        <dbReference type="Proteomes" id="UP000037069"/>
    </source>
</evidence>
<evidence type="ECO:0000313" key="2">
    <source>
        <dbReference type="EMBL" id="KNC26142.1"/>
    </source>
</evidence>
<dbReference type="GO" id="GO:0005634">
    <property type="term" value="C:nucleus"/>
    <property type="evidence" value="ECO:0007669"/>
    <property type="project" value="TreeGrafter"/>
</dbReference>
<dbReference type="Pfam" id="PF07818">
    <property type="entry name" value="HCNGP"/>
    <property type="match status" value="1"/>
</dbReference>
<comment type="caution">
    <text evidence="2">The sequence shown here is derived from an EMBL/GenBank/DDBJ whole genome shotgun (WGS) entry which is preliminary data.</text>
</comment>
<gene>
    <name evidence="2" type="ORF">FF38_12225</name>
</gene>
<dbReference type="GO" id="GO:0006355">
    <property type="term" value="P:regulation of DNA-templated transcription"/>
    <property type="evidence" value="ECO:0007669"/>
    <property type="project" value="InterPro"/>
</dbReference>
<dbReference type="Proteomes" id="UP000037069">
    <property type="component" value="Unassembled WGS sequence"/>
</dbReference>
<feature type="compositionally biased region" description="Polar residues" evidence="1">
    <location>
        <begin position="68"/>
        <end position="78"/>
    </location>
</feature>
<accession>A0A0L0C1K4</accession>
<sequence>MFTRQMSRKNKIDEGFILDLFTIFRIKYFTFDYLLTFLLKYKNMSNSALASLTAQYTDSENEEDQQESPDSQNSQASQVIIPPPRHTPQQTPEKQQKDATDVKETRRSKKKKSKKFVKRLVSYQDDTIISDEGEGEEEEDEEEDEYNEDNERVSSDMEEGMDQRNNSESKKVAQKRHESPIVVDDDSFDPSQKGSTRNKTDKYAKYAKYNFSLPPEPKGKPLPELSEKIQQLYEKMETNNMDMNRIIQQRKEFRNPSIYEKLIQFCDINEFGTNYPPEIYDPLQWGPESFYEELARVQKIEMVKRQKEKKDNDKIEQVSALARKVEEEAKKRKSKWDQPATSIKPVVPPTLTTTVTGTKGTVISAFGSLPKKPAA</sequence>
<evidence type="ECO:0008006" key="4">
    <source>
        <dbReference type="Google" id="ProtNLM"/>
    </source>
</evidence>
<dbReference type="OrthoDB" id="1714508at2759"/>
<feature type="compositionally biased region" description="Basic and acidic residues" evidence="1">
    <location>
        <begin position="94"/>
        <end position="105"/>
    </location>
</feature>
<dbReference type="PANTHER" id="PTHR13464">
    <property type="entry name" value="TRANSCRIPTIONAL REGULATOR PROTEIN HCNGP"/>
    <property type="match status" value="1"/>
</dbReference>
<feature type="compositionally biased region" description="Acidic residues" evidence="1">
    <location>
        <begin position="128"/>
        <end position="148"/>
    </location>
</feature>
<dbReference type="InterPro" id="IPR012479">
    <property type="entry name" value="SAP30BP"/>
</dbReference>
<feature type="region of interest" description="Disordered" evidence="1">
    <location>
        <begin position="125"/>
        <end position="201"/>
    </location>
</feature>
<feature type="region of interest" description="Disordered" evidence="1">
    <location>
        <begin position="328"/>
        <end position="351"/>
    </location>
</feature>
<evidence type="ECO:0000256" key="1">
    <source>
        <dbReference type="SAM" id="MobiDB-lite"/>
    </source>
</evidence>
<feature type="compositionally biased region" description="Basic and acidic residues" evidence="1">
    <location>
        <begin position="149"/>
        <end position="179"/>
    </location>
</feature>
<dbReference type="STRING" id="7375.A0A0L0C1K4"/>
<dbReference type="AlphaFoldDB" id="A0A0L0C1K4"/>
<organism evidence="2 3">
    <name type="scientific">Lucilia cuprina</name>
    <name type="common">Green bottle fly</name>
    <name type="synonym">Australian sheep blowfly</name>
    <dbReference type="NCBI Taxonomy" id="7375"/>
    <lineage>
        <taxon>Eukaryota</taxon>
        <taxon>Metazoa</taxon>
        <taxon>Ecdysozoa</taxon>
        <taxon>Arthropoda</taxon>
        <taxon>Hexapoda</taxon>
        <taxon>Insecta</taxon>
        <taxon>Pterygota</taxon>
        <taxon>Neoptera</taxon>
        <taxon>Endopterygota</taxon>
        <taxon>Diptera</taxon>
        <taxon>Brachycera</taxon>
        <taxon>Muscomorpha</taxon>
        <taxon>Oestroidea</taxon>
        <taxon>Calliphoridae</taxon>
        <taxon>Luciliinae</taxon>
        <taxon>Lucilia</taxon>
    </lineage>
</organism>
<keyword evidence="3" id="KW-1185">Reference proteome</keyword>
<dbReference type="EMBL" id="JRES01001012">
    <property type="protein sequence ID" value="KNC26142.1"/>
    <property type="molecule type" value="Genomic_DNA"/>
</dbReference>
<protein>
    <recommendedName>
        <fullName evidence="4">SAP30-binding protein</fullName>
    </recommendedName>
</protein>
<feature type="region of interest" description="Disordered" evidence="1">
    <location>
        <begin position="56"/>
        <end position="113"/>
    </location>
</feature>
<dbReference type="OMA" id="DMKHERE"/>